<comment type="caution">
    <text evidence="1">The sequence shown here is derived from an EMBL/GenBank/DDBJ whole genome shotgun (WGS) entry which is preliminary data.</text>
</comment>
<dbReference type="EMBL" id="JACXVP010000004">
    <property type="protein sequence ID" value="KAG5610188.1"/>
    <property type="molecule type" value="Genomic_DNA"/>
</dbReference>
<evidence type="ECO:0000313" key="1">
    <source>
        <dbReference type="EMBL" id="KAG5610188.1"/>
    </source>
</evidence>
<reference evidence="1 2" key="1">
    <citation type="submission" date="2020-09" db="EMBL/GenBank/DDBJ databases">
        <title>De no assembly of potato wild relative species, Solanum commersonii.</title>
        <authorList>
            <person name="Cho K."/>
        </authorList>
    </citation>
    <scope>NUCLEOTIDE SEQUENCE [LARGE SCALE GENOMIC DNA]</scope>
    <source>
        <strain evidence="1">LZ3.2</strain>
        <tissue evidence="1">Leaf</tissue>
    </source>
</reference>
<keyword evidence="2" id="KW-1185">Reference proteome</keyword>
<dbReference type="AlphaFoldDB" id="A0A9J5ZF79"/>
<gene>
    <name evidence="1" type="ORF">H5410_021469</name>
</gene>
<accession>A0A9J5ZF79</accession>
<protein>
    <submittedName>
        <fullName evidence="1">Uncharacterized protein</fullName>
    </submittedName>
</protein>
<proteinExistence type="predicted"/>
<evidence type="ECO:0000313" key="2">
    <source>
        <dbReference type="Proteomes" id="UP000824120"/>
    </source>
</evidence>
<name>A0A9J5ZF79_SOLCO</name>
<dbReference type="Proteomes" id="UP000824120">
    <property type="component" value="Chromosome 4"/>
</dbReference>
<sequence>MTPKDGADKLEEYLQIFIHSSVPATLVKLCVSPFVTTKQHAHGCNSQFIDSCKTFFANPVIVYRQFAPILFEFSNLAAMMEWYVHDAKCVLRLHDVFLFVRKLATRLSLALELSVQSVYASGKVCNTKSRSILQSDHFKDLRLKACIKLESQPGLVNKERGETIVRCLSWYLLILKKLENISKLYKGLEEMFWENLRQIRVGLCFNKGGTRMRSFTKCSFAGPVCLKNHLSTLIGH</sequence>
<organism evidence="1 2">
    <name type="scientific">Solanum commersonii</name>
    <name type="common">Commerson's wild potato</name>
    <name type="synonym">Commerson's nightshade</name>
    <dbReference type="NCBI Taxonomy" id="4109"/>
    <lineage>
        <taxon>Eukaryota</taxon>
        <taxon>Viridiplantae</taxon>
        <taxon>Streptophyta</taxon>
        <taxon>Embryophyta</taxon>
        <taxon>Tracheophyta</taxon>
        <taxon>Spermatophyta</taxon>
        <taxon>Magnoliopsida</taxon>
        <taxon>eudicotyledons</taxon>
        <taxon>Gunneridae</taxon>
        <taxon>Pentapetalae</taxon>
        <taxon>asterids</taxon>
        <taxon>lamiids</taxon>
        <taxon>Solanales</taxon>
        <taxon>Solanaceae</taxon>
        <taxon>Solanoideae</taxon>
        <taxon>Solaneae</taxon>
        <taxon>Solanum</taxon>
    </lineage>
</organism>
<feature type="non-terminal residue" evidence="1">
    <location>
        <position position="236"/>
    </location>
</feature>